<dbReference type="EMBL" id="CP033604">
    <property type="protein sequence ID" value="AYV38565.1"/>
    <property type="molecule type" value="Genomic_DNA"/>
</dbReference>
<accession>A0A2K8MYK9</accession>
<evidence type="ECO:0000313" key="10">
    <source>
        <dbReference type="Proteomes" id="UP000281725"/>
    </source>
</evidence>
<evidence type="ECO:0000313" key="4">
    <source>
        <dbReference type="EMBL" id="RKJ89153.1"/>
    </source>
</evidence>
<dbReference type="AlphaFoldDB" id="A0A2K8MYK9"/>
<reference evidence="7 12" key="1">
    <citation type="submission" date="2017-08" db="EMBL/GenBank/DDBJ databases">
        <title>Aeromonas veronii bv sobria strain NS22 whole genome sequencing.</title>
        <authorList>
            <person name="Katharios P."/>
            <person name="Ha V.Q."/>
            <person name="Smyrli M."/>
        </authorList>
    </citation>
    <scope>NUCLEOTIDE SEQUENCE [LARGE SCALE GENOMIC DNA]</scope>
    <source>
        <strain evidence="7 12">NS22</strain>
    </source>
</reference>
<dbReference type="Proteomes" id="UP000241986">
    <property type="component" value="Unassembled WGS sequence"/>
</dbReference>
<dbReference type="Proteomes" id="UP000309618">
    <property type="component" value="Unassembled WGS sequence"/>
</dbReference>
<evidence type="ECO:0000313" key="3">
    <source>
        <dbReference type="EMBL" id="PTH80220.1"/>
    </source>
</evidence>
<proteinExistence type="predicted"/>
<keyword evidence="1" id="KW-1133">Transmembrane helix</keyword>
<dbReference type="Proteomes" id="UP000281725">
    <property type="component" value="Unassembled WGS sequence"/>
</dbReference>
<evidence type="ECO:0000313" key="2">
    <source>
        <dbReference type="EMBL" id="AYV38565.1"/>
    </source>
</evidence>
<evidence type="ECO:0000313" key="11">
    <source>
        <dbReference type="Proteomes" id="UP000309618"/>
    </source>
</evidence>
<feature type="transmembrane region" description="Helical" evidence="1">
    <location>
        <begin position="12"/>
        <end position="33"/>
    </location>
</feature>
<evidence type="ECO:0000313" key="7">
    <source>
        <dbReference type="EMBL" id="TYD43689.1"/>
    </source>
</evidence>
<keyword evidence="12" id="KW-1185">Reference proteome</keyword>
<dbReference type="EMBL" id="PZKL01000036">
    <property type="protein sequence ID" value="PTH80220.1"/>
    <property type="molecule type" value="Genomic_DNA"/>
</dbReference>
<sequence>MIKGQQNNSEDTMARMFLIPLLLALGWWAFLLYFRIPLKQGAKGFYWIIGIGGGLAAFLSLMMVLTH</sequence>
<reference evidence="6" key="6">
    <citation type="journal article" date="2019" name="PLoS ONE">
        <title>Identification and characterization of putative Aeromonas spp. T3SS effectors.</title>
        <authorList>
            <person name="Rangel L.T."/>
            <person name="Marden J."/>
            <person name="Colston S."/>
            <person name="Setubal J.C."/>
            <person name="Graf J."/>
            <person name="Gogarten J.P."/>
        </authorList>
    </citation>
    <scope>NUCLEOTIDE SEQUENCE</scope>
    <source>
        <strain evidence="6">BAQ071013-135</strain>
    </source>
</reference>
<dbReference type="EMBL" id="SSUX01000017">
    <property type="protein sequence ID" value="THJ40736.1"/>
    <property type="molecule type" value="Genomic_DNA"/>
</dbReference>
<keyword evidence="1" id="KW-0472">Membrane</keyword>
<dbReference type="Proteomes" id="UP000267614">
    <property type="component" value="Chromosome"/>
</dbReference>
<reference evidence="5 11" key="7">
    <citation type="submission" date="2019-04" db="EMBL/GenBank/DDBJ databases">
        <title>Comparative genomics of Aeromonas veronii strains pathogenic to fish.</title>
        <authorList>
            <person name="Cascarano M.C."/>
            <person name="Smyrli M."/>
            <person name="Katharios P."/>
        </authorList>
    </citation>
    <scope>NUCLEOTIDE SEQUENCE [LARGE SCALE GENOMIC DNA]</scope>
    <source>
        <strain evidence="5 11">XU1</strain>
    </source>
</reference>
<keyword evidence="1" id="KW-0812">Transmembrane</keyword>
<evidence type="ECO:0000313" key="5">
    <source>
        <dbReference type="EMBL" id="THJ40736.1"/>
    </source>
</evidence>
<organism evidence="3 8">
    <name type="scientific">Aeromonas veronii</name>
    <dbReference type="NCBI Taxonomy" id="654"/>
    <lineage>
        <taxon>Bacteria</taxon>
        <taxon>Pseudomonadati</taxon>
        <taxon>Pseudomonadota</taxon>
        <taxon>Gammaproteobacteria</taxon>
        <taxon>Aeromonadales</taxon>
        <taxon>Aeromonadaceae</taxon>
        <taxon>Aeromonas</taxon>
    </lineage>
</organism>
<evidence type="ECO:0000256" key="1">
    <source>
        <dbReference type="SAM" id="Phobius"/>
    </source>
</evidence>
<reference evidence="4 10" key="4">
    <citation type="submission" date="2018-09" db="EMBL/GenBank/DDBJ databases">
        <title>Genome sequencing of Aeromonas veronii MS-17-88.</title>
        <authorList>
            <person name="Tekedar H.C."/>
            <person name="Arick M.A."/>
            <person name="Hsu C.-Y."/>
            <person name="Thrash A."/>
            <person name="Karsi A."/>
            <person name="Lawrence M.L."/>
            <person name="Abdelhamed H."/>
        </authorList>
    </citation>
    <scope>NUCLEOTIDE SEQUENCE [LARGE SCALE GENOMIC DNA]</scope>
    <source>
        <strain evidence="4 10">MS 17-88</strain>
    </source>
</reference>
<dbReference type="EMBL" id="PDXJ01000021">
    <property type="protein sequence ID" value="TND52575.1"/>
    <property type="molecule type" value="Genomic_DNA"/>
</dbReference>
<name>A0A2K8MYK9_AERVE</name>
<evidence type="ECO:0000313" key="9">
    <source>
        <dbReference type="Proteomes" id="UP000267614"/>
    </source>
</evidence>
<dbReference type="Proteomes" id="UP000796104">
    <property type="component" value="Unassembled WGS sequence"/>
</dbReference>
<reference evidence="3 8" key="3">
    <citation type="submission" date="2018-03" db="EMBL/GenBank/DDBJ databases">
        <title>Aeromonas veronii whole genome sequencing and analysis.</title>
        <authorList>
            <person name="Xie H."/>
            <person name="Liu T."/>
            <person name="Wang K."/>
        </authorList>
    </citation>
    <scope>NUCLEOTIDE SEQUENCE [LARGE SCALE GENOMIC DNA]</scope>
    <source>
        <strain evidence="3 8">XH.VA.1</strain>
    </source>
</reference>
<reference evidence="2 9" key="5">
    <citation type="submission" date="2018-11" db="EMBL/GenBank/DDBJ databases">
        <title>Complete genome sequence of multidrug-resistant Aeromonas veronii strain MS-18-37.</title>
        <authorList>
            <person name="Abdelhamed H."/>
            <person name="Lawrence M."/>
            <person name="Waldbieser G."/>
        </authorList>
    </citation>
    <scope>NUCLEOTIDE SEQUENCE [LARGE SCALE GENOMIC DNA]</scope>
    <source>
        <strain evidence="2 9">MS-18-37</strain>
    </source>
</reference>
<evidence type="ECO:0000313" key="6">
    <source>
        <dbReference type="EMBL" id="TND52575.1"/>
    </source>
</evidence>
<dbReference type="Proteomes" id="UP000323129">
    <property type="component" value="Unassembled WGS sequence"/>
</dbReference>
<evidence type="ECO:0000313" key="12">
    <source>
        <dbReference type="Proteomes" id="UP000323129"/>
    </source>
</evidence>
<feature type="transmembrane region" description="Helical" evidence="1">
    <location>
        <begin position="45"/>
        <end position="65"/>
    </location>
</feature>
<dbReference type="EMBL" id="RAWX01000002">
    <property type="protein sequence ID" value="RKJ89153.1"/>
    <property type="molecule type" value="Genomic_DNA"/>
</dbReference>
<evidence type="ECO:0000313" key="8">
    <source>
        <dbReference type="Proteomes" id="UP000241986"/>
    </source>
</evidence>
<protein>
    <submittedName>
        <fullName evidence="3">Uncharacterized protein</fullName>
    </submittedName>
</protein>
<reference evidence="6" key="2">
    <citation type="submission" date="2017-10" db="EMBL/GenBank/DDBJ databases">
        <authorList>
            <person name="Colston S.M."/>
            <person name="Graf J."/>
        </authorList>
    </citation>
    <scope>NUCLEOTIDE SEQUENCE</scope>
    <source>
        <strain evidence="6">BAQ071013-135</strain>
    </source>
</reference>
<dbReference type="EMBL" id="NQMC01000036">
    <property type="protein sequence ID" value="TYD43689.1"/>
    <property type="molecule type" value="Genomic_DNA"/>
</dbReference>
<gene>
    <name evidence="6" type="ORF">CF123_15265</name>
    <name evidence="7" type="ORF">CJF24_13230</name>
    <name evidence="4" type="ORF">D6R50_07655</name>
    <name evidence="3" type="ORF">DAA48_14730</name>
    <name evidence="5" type="ORF">E8Q35_18875</name>
    <name evidence="2" type="ORF">EFI48_18070</name>
</gene>